<dbReference type="CDD" id="cd03784">
    <property type="entry name" value="GT1_Gtf-like"/>
    <property type="match status" value="1"/>
</dbReference>
<organism evidence="3 4">
    <name type="scientific">Triangularia verruculosa</name>
    <dbReference type="NCBI Taxonomy" id="2587418"/>
    <lineage>
        <taxon>Eukaryota</taxon>
        <taxon>Fungi</taxon>
        <taxon>Dikarya</taxon>
        <taxon>Ascomycota</taxon>
        <taxon>Pezizomycotina</taxon>
        <taxon>Sordariomycetes</taxon>
        <taxon>Sordariomycetidae</taxon>
        <taxon>Sordariales</taxon>
        <taxon>Podosporaceae</taxon>
        <taxon>Triangularia</taxon>
    </lineage>
</organism>
<dbReference type="Pfam" id="PF00201">
    <property type="entry name" value="UDPGT"/>
    <property type="match status" value="1"/>
</dbReference>
<dbReference type="PANTHER" id="PTHR48049">
    <property type="entry name" value="GLYCOSYLTRANSFERASE"/>
    <property type="match status" value="1"/>
</dbReference>
<dbReference type="Proteomes" id="UP001303160">
    <property type="component" value="Unassembled WGS sequence"/>
</dbReference>
<dbReference type="GO" id="GO:0035251">
    <property type="term" value="F:UDP-glucosyltransferase activity"/>
    <property type="evidence" value="ECO:0007669"/>
    <property type="project" value="InterPro"/>
</dbReference>
<reference evidence="3" key="2">
    <citation type="submission" date="2023-05" db="EMBL/GenBank/DDBJ databases">
        <authorList>
            <consortium name="Lawrence Berkeley National Laboratory"/>
            <person name="Steindorff A."/>
            <person name="Hensen N."/>
            <person name="Bonometti L."/>
            <person name="Westerberg I."/>
            <person name="Brannstrom I.O."/>
            <person name="Guillou S."/>
            <person name="Cros-Aarteil S."/>
            <person name="Calhoun S."/>
            <person name="Haridas S."/>
            <person name="Kuo A."/>
            <person name="Mondo S."/>
            <person name="Pangilinan J."/>
            <person name="Riley R."/>
            <person name="Labutti K."/>
            <person name="Andreopoulos B."/>
            <person name="Lipzen A."/>
            <person name="Chen C."/>
            <person name="Yanf M."/>
            <person name="Daum C."/>
            <person name="Ng V."/>
            <person name="Clum A."/>
            <person name="Ohm R."/>
            <person name="Martin F."/>
            <person name="Silar P."/>
            <person name="Natvig D."/>
            <person name="Lalanne C."/>
            <person name="Gautier V."/>
            <person name="Ament-Velasquez S.L."/>
            <person name="Kruys A."/>
            <person name="Hutchinson M.I."/>
            <person name="Powell A.J."/>
            <person name="Barry K."/>
            <person name="Miller A.N."/>
            <person name="Grigoriev I.V."/>
            <person name="Debuchy R."/>
            <person name="Gladieux P."/>
            <person name="Thoren M.H."/>
            <person name="Johannesson H."/>
        </authorList>
    </citation>
    <scope>NUCLEOTIDE SEQUENCE</scope>
    <source>
        <strain evidence="3">CBS 315.58</strain>
    </source>
</reference>
<keyword evidence="4" id="KW-1185">Reference proteome</keyword>
<dbReference type="InterPro" id="IPR050481">
    <property type="entry name" value="UDP-glycosyltransf_plant"/>
</dbReference>
<accession>A0AAN6XDD2</accession>
<keyword evidence="2" id="KW-1133">Transmembrane helix</keyword>
<evidence type="ECO:0000256" key="2">
    <source>
        <dbReference type="SAM" id="Phobius"/>
    </source>
</evidence>
<sequence>MSSDRHSDETLTTCTVLLVVGTGGLTHAAPVLELGRLLANRGHTIVFATHRTQEKWILNSPSYSFISPSNIHNMGDPLAPEQEEAHYAALQAGDIRADYKRYFAPKYTIDGFWTADYHHLLRIVKATAPDMIVSDFFVEATRDMQKQFGIPLAMVWPQMPYGMVSASHIPGIPGFQVDALSSEHATLWQRIRAALRPFRAVTTVVPYLRWVKKMRREAGVRYSLAGVTAGKPDYLALVNSFWGLETPKDCPPLLQAVGPILSEEYPELDDELRQFYEKGKKRKVVYVCFGTHITLPTEQVAILMGALGDLLEDGLVDGVVWAVGKLQRKQFQPLLNEWTGGMRAPVSNLLENNSDRWYFTPFAPQRAVLDHPGTVLFVSHGGGSSVNEALYHGVRLLPIGFFFDQPLNGLRIEEAGVGVALDKARLTRGEIYDKSRQVLLDEHGSFARNVERMRHIARISARKKHHAVDLIEEMMYDAKFGLDPNTGKTRPMHLQTADARMPLWKSKNLDMVVLGGLAAAGFAGASYWFYSWISERL</sequence>
<dbReference type="PANTHER" id="PTHR48049:SF132">
    <property type="entry name" value="GLYCOSYLTRANSFERASE"/>
    <property type="match status" value="1"/>
</dbReference>
<dbReference type="AlphaFoldDB" id="A0AAN6XDD2"/>
<reference evidence="3" key="1">
    <citation type="journal article" date="2023" name="Mol. Phylogenet. Evol.">
        <title>Genome-scale phylogeny and comparative genomics of the fungal order Sordariales.</title>
        <authorList>
            <person name="Hensen N."/>
            <person name="Bonometti L."/>
            <person name="Westerberg I."/>
            <person name="Brannstrom I.O."/>
            <person name="Guillou S."/>
            <person name="Cros-Aarteil S."/>
            <person name="Calhoun S."/>
            <person name="Haridas S."/>
            <person name="Kuo A."/>
            <person name="Mondo S."/>
            <person name="Pangilinan J."/>
            <person name="Riley R."/>
            <person name="LaButti K."/>
            <person name="Andreopoulos B."/>
            <person name="Lipzen A."/>
            <person name="Chen C."/>
            <person name="Yan M."/>
            <person name="Daum C."/>
            <person name="Ng V."/>
            <person name="Clum A."/>
            <person name="Steindorff A."/>
            <person name="Ohm R.A."/>
            <person name="Martin F."/>
            <person name="Silar P."/>
            <person name="Natvig D.O."/>
            <person name="Lalanne C."/>
            <person name="Gautier V."/>
            <person name="Ament-Velasquez S.L."/>
            <person name="Kruys A."/>
            <person name="Hutchinson M.I."/>
            <person name="Powell A.J."/>
            <person name="Barry K."/>
            <person name="Miller A.N."/>
            <person name="Grigoriev I.V."/>
            <person name="Debuchy R."/>
            <person name="Gladieux P."/>
            <person name="Hiltunen Thoren M."/>
            <person name="Johannesson H."/>
        </authorList>
    </citation>
    <scope>NUCLEOTIDE SEQUENCE</scope>
    <source>
        <strain evidence="3">CBS 315.58</strain>
    </source>
</reference>
<dbReference type="Gene3D" id="3.40.50.2000">
    <property type="entry name" value="Glycogen Phosphorylase B"/>
    <property type="match status" value="2"/>
</dbReference>
<keyword evidence="1" id="KW-0808">Transferase</keyword>
<dbReference type="SUPFAM" id="SSF53756">
    <property type="entry name" value="UDP-Glycosyltransferase/glycogen phosphorylase"/>
    <property type="match status" value="1"/>
</dbReference>
<comment type="caution">
    <text evidence="3">The sequence shown here is derived from an EMBL/GenBank/DDBJ whole genome shotgun (WGS) entry which is preliminary data.</text>
</comment>
<dbReference type="InterPro" id="IPR002213">
    <property type="entry name" value="UDP_glucos_trans"/>
</dbReference>
<evidence type="ECO:0000313" key="4">
    <source>
        <dbReference type="Proteomes" id="UP001303160"/>
    </source>
</evidence>
<evidence type="ECO:0000256" key="1">
    <source>
        <dbReference type="ARBA" id="ARBA00022679"/>
    </source>
</evidence>
<gene>
    <name evidence="3" type="ORF">QBC40DRAFT_298619</name>
</gene>
<protein>
    <submittedName>
        <fullName evidence="3">Glycosyltransferase</fullName>
    </submittedName>
</protein>
<keyword evidence="2" id="KW-0812">Transmembrane</keyword>
<dbReference type="EMBL" id="MU863949">
    <property type="protein sequence ID" value="KAK4198221.1"/>
    <property type="molecule type" value="Genomic_DNA"/>
</dbReference>
<proteinExistence type="predicted"/>
<evidence type="ECO:0000313" key="3">
    <source>
        <dbReference type="EMBL" id="KAK4198221.1"/>
    </source>
</evidence>
<feature type="transmembrane region" description="Helical" evidence="2">
    <location>
        <begin position="511"/>
        <end position="530"/>
    </location>
</feature>
<name>A0AAN6XDD2_9PEZI</name>
<keyword evidence="2" id="KW-0472">Membrane</keyword>